<comment type="caution">
    <text evidence="2">The sequence shown here is derived from an EMBL/GenBank/DDBJ whole genome shotgun (WGS) entry which is preliminary data.</text>
</comment>
<evidence type="ECO:0000313" key="2">
    <source>
        <dbReference type="EMBL" id="OGF34235.1"/>
    </source>
</evidence>
<dbReference type="Proteomes" id="UP000178656">
    <property type="component" value="Unassembled WGS sequence"/>
</dbReference>
<sequence length="127" mass="14184">MKNSLAMLFLFSMMLFAASGCEQVIPRVTFSYEKVCSKEQTTAVTDFVLQCAKNANPLSDEEGEDLVRECRYSGEEIICPPVPSFMFCQSVNGGCSPAMPCTQASTAEEKETCETHQRVYVRKQEQD</sequence>
<evidence type="ECO:0000313" key="3">
    <source>
        <dbReference type="Proteomes" id="UP000178656"/>
    </source>
</evidence>
<evidence type="ECO:0000256" key="1">
    <source>
        <dbReference type="SAM" id="SignalP"/>
    </source>
</evidence>
<organism evidence="2 3">
    <name type="scientific">Candidatus Falkowbacteria bacterium RIFOXYC2_FULL_48_21</name>
    <dbReference type="NCBI Taxonomy" id="1798005"/>
    <lineage>
        <taxon>Bacteria</taxon>
        <taxon>Candidatus Falkowiibacteriota</taxon>
    </lineage>
</organism>
<evidence type="ECO:0008006" key="4">
    <source>
        <dbReference type="Google" id="ProtNLM"/>
    </source>
</evidence>
<dbReference type="EMBL" id="MFGM01000078">
    <property type="protein sequence ID" value="OGF34235.1"/>
    <property type="molecule type" value="Genomic_DNA"/>
</dbReference>
<accession>A0A1F5T5I4</accession>
<dbReference type="AlphaFoldDB" id="A0A1F5T5I4"/>
<feature type="signal peptide" evidence="1">
    <location>
        <begin position="1"/>
        <end position="17"/>
    </location>
</feature>
<name>A0A1F5T5I4_9BACT</name>
<reference evidence="2 3" key="1">
    <citation type="journal article" date="2016" name="Nat. Commun.">
        <title>Thousands of microbial genomes shed light on interconnected biogeochemical processes in an aquifer system.</title>
        <authorList>
            <person name="Anantharaman K."/>
            <person name="Brown C.T."/>
            <person name="Hug L.A."/>
            <person name="Sharon I."/>
            <person name="Castelle C.J."/>
            <person name="Probst A.J."/>
            <person name="Thomas B.C."/>
            <person name="Singh A."/>
            <person name="Wilkins M.J."/>
            <person name="Karaoz U."/>
            <person name="Brodie E.L."/>
            <person name="Williams K.H."/>
            <person name="Hubbard S.S."/>
            <person name="Banfield J.F."/>
        </authorList>
    </citation>
    <scope>NUCLEOTIDE SEQUENCE [LARGE SCALE GENOMIC DNA]</scope>
</reference>
<proteinExistence type="predicted"/>
<feature type="chain" id="PRO_5009521340" description="Lipoprotein" evidence="1">
    <location>
        <begin position="18"/>
        <end position="127"/>
    </location>
</feature>
<keyword evidence="1" id="KW-0732">Signal</keyword>
<dbReference type="PROSITE" id="PS51257">
    <property type="entry name" value="PROKAR_LIPOPROTEIN"/>
    <property type="match status" value="1"/>
</dbReference>
<protein>
    <recommendedName>
        <fullName evidence="4">Lipoprotein</fullName>
    </recommendedName>
</protein>
<gene>
    <name evidence="2" type="ORF">A2482_04755</name>
</gene>